<evidence type="ECO:0000256" key="1">
    <source>
        <dbReference type="ARBA" id="ARBA00022801"/>
    </source>
</evidence>
<evidence type="ECO:0000313" key="4">
    <source>
        <dbReference type="EMBL" id="MCF2497961.1"/>
    </source>
</evidence>
<organism evidence="4 5">
    <name type="scientific">Dyadobacter chenhuakuii</name>
    <dbReference type="NCBI Taxonomy" id="2909339"/>
    <lineage>
        <taxon>Bacteria</taxon>
        <taxon>Pseudomonadati</taxon>
        <taxon>Bacteroidota</taxon>
        <taxon>Cytophagia</taxon>
        <taxon>Cytophagales</taxon>
        <taxon>Spirosomataceae</taxon>
        <taxon>Dyadobacter</taxon>
    </lineage>
</organism>
<proteinExistence type="predicted"/>
<dbReference type="PANTHER" id="PTHR48081">
    <property type="entry name" value="AB HYDROLASE SUPERFAMILY PROTEIN C4A8.06C"/>
    <property type="match status" value="1"/>
</dbReference>
<dbReference type="Gene3D" id="3.40.50.1820">
    <property type="entry name" value="alpha/beta hydrolase"/>
    <property type="match status" value="1"/>
</dbReference>
<dbReference type="EMBL" id="JAKFFV010000004">
    <property type="protein sequence ID" value="MCF2497961.1"/>
    <property type="molecule type" value="Genomic_DNA"/>
</dbReference>
<dbReference type="Pfam" id="PF00135">
    <property type="entry name" value="COesterase"/>
    <property type="match status" value="1"/>
</dbReference>
<gene>
    <name evidence="4" type="ORF">L0661_06570</name>
</gene>
<dbReference type="InterPro" id="IPR002018">
    <property type="entry name" value="CarbesteraseB"/>
</dbReference>
<dbReference type="AlphaFoldDB" id="A0A9X1QB72"/>
<comment type="caution">
    <text evidence="4">The sequence shown here is derived from an EMBL/GenBank/DDBJ whole genome shotgun (WGS) entry which is preliminary data.</text>
</comment>
<keyword evidence="1 4" id="KW-0378">Hydrolase</keyword>
<dbReference type="Proteomes" id="UP001139411">
    <property type="component" value="Unassembled WGS sequence"/>
</dbReference>
<dbReference type="GO" id="GO:0016787">
    <property type="term" value="F:hydrolase activity"/>
    <property type="evidence" value="ECO:0007669"/>
    <property type="project" value="UniProtKB-KW"/>
</dbReference>
<dbReference type="InterPro" id="IPR029058">
    <property type="entry name" value="AB_hydrolase_fold"/>
</dbReference>
<accession>A0A9X1QB72</accession>
<evidence type="ECO:0000256" key="2">
    <source>
        <dbReference type="SAM" id="MobiDB-lite"/>
    </source>
</evidence>
<dbReference type="SUPFAM" id="SSF53474">
    <property type="entry name" value="alpha/beta-Hydrolases"/>
    <property type="match status" value="1"/>
</dbReference>
<protein>
    <submittedName>
        <fullName evidence="4">Alpha/beta hydrolase</fullName>
    </submittedName>
</protein>
<sequence>MFAACEGPSPFEPPIKEPIGEPGEEPEPIDTSGVDTTGHSNPGPVIIDTLKPRNSNRFLALSKGFGTANIYSESELGTITGTYKQAPDYNGSTANLNYSFIAPQNDTLKYRPFVIFVHEGAFIYGDLGSEMGKARSMARKGYAAAAINYRLGFAGGSETNTCGGNNKEVIQAIYRGVQDTYTALHYFADKSNEFGIDPGQMMLAGSSAGSMIISALVYMDEADFEALQPGISKTLGPLDNAKGGTEFRVRSLLTYMGYSVFKTTYVNRNNAKPTVFFQGTSDSVLPYIQGNLFSCGRYFWMLGAKPASERLHSLKVPYDLNYQPGKGHVLSYSQEYIANRYAEFMKRFWSGDLRQTTVEDMKTIQDIKIP</sequence>
<evidence type="ECO:0000259" key="3">
    <source>
        <dbReference type="Pfam" id="PF00135"/>
    </source>
</evidence>
<dbReference type="RefSeq" id="WP_235177230.1">
    <property type="nucleotide sequence ID" value="NZ_JAKFFV010000004.1"/>
</dbReference>
<feature type="region of interest" description="Disordered" evidence="2">
    <location>
        <begin position="1"/>
        <end position="43"/>
    </location>
</feature>
<evidence type="ECO:0000313" key="5">
    <source>
        <dbReference type="Proteomes" id="UP001139411"/>
    </source>
</evidence>
<name>A0A9X1QB72_9BACT</name>
<feature type="domain" description="Carboxylesterase type B" evidence="3">
    <location>
        <begin position="96"/>
        <end position="222"/>
    </location>
</feature>
<dbReference type="InterPro" id="IPR050300">
    <property type="entry name" value="GDXG_lipolytic_enzyme"/>
</dbReference>
<reference evidence="4" key="1">
    <citation type="submission" date="2022-01" db="EMBL/GenBank/DDBJ databases">
        <title>Novel species in genus Dyadobacter.</title>
        <authorList>
            <person name="Ma C."/>
        </authorList>
    </citation>
    <scope>NUCLEOTIDE SEQUENCE</scope>
    <source>
        <strain evidence="4">CY357</strain>
    </source>
</reference>